<dbReference type="GO" id="GO:0004672">
    <property type="term" value="F:protein kinase activity"/>
    <property type="evidence" value="ECO:0007669"/>
    <property type="project" value="InterPro"/>
</dbReference>
<dbReference type="GO" id="GO:0007165">
    <property type="term" value="P:signal transduction"/>
    <property type="evidence" value="ECO:0007669"/>
    <property type="project" value="TreeGrafter"/>
</dbReference>
<dbReference type="InterPro" id="IPR052751">
    <property type="entry name" value="Plant_MAPKKK"/>
</dbReference>
<dbReference type="Gene3D" id="1.10.510.10">
    <property type="entry name" value="Transferase(Phosphotransferase) domain 1"/>
    <property type="match status" value="2"/>
</dbReference>
<dbReference type="GO" id="GO:0005524">
    <property type="term" value="F:ATP binding"/>
    <property type="evidence" value="ECO:0007669"/>
    <property type="project" value="UniProtKB-UniRule"/>
</dbReference>
<comment type="caution">
    <text evidence="7">The sequence shown here is derived from an EMBL/GenBank/DDBJ whole genome shotgun (WGS) entry which is preliminary data.</text>
</comment>
<dbReference type="PROSITE" id="PS00107">
    <property type="entry name" value="PROTEIN_KINASE_ATP"/>
    <property type="match status" value="1"/>
</dbReference>
<protein>
    <recommendedName>
        <fullName evidence="6">Protein kinase domain-containing protein</fullName>
    </recommendedName>
</protein>
<keyword evidence="8" id="KW-1185">Reference proteome</keyword>
<dbReference type="STRING" id="52838.A0A4S8ILL9"/>
<keyword evidence="4 5" id="KW-0067">ATP-binding</keyword>
<dbReference type="EMBL" id="PYDT01000009">
    <property type="protein sequence ID" value="THU49345.1"/>
    <property type="molecule type" value="Genomic_DNA"/>
</dbReference>
<dbReference type="PROSITE" id="PS50011">
    <property type="entry name" value="PROTEIN_KINASE_DOM"/>
    <property type="match status" value="2"/>
</dbReference>
<dbReference type="InterPro" id="IPR008271">
    <property type="entry name" value="Ser/Thr_kinase_AS"/>
</dbReference>
<keyword evidence="1" id="KW-0808">Transferase</keyword>
<evidence type="ECO:0000313" key="7">
    <source>
        <dbReference type="EMBL" id="THU49345.1"/>
    </source>
</evidence>
<accession>A0A4S8ILL9</accession>
<dbReference type="InterPro" id="IPR000719">
    <property type="entry name" value="Prot_kinase_dom"/>
</dbReference>
<evidence type="ECO:0000256" key="5">
    <source>
        <dbReference type="PROSITE-ProRule" id="PRU10141"/>
    </source>
</evidence>
<dbReference type="InterPro" id="IPR011009">
    <property type="entry name" value="Kinase-like_dom_sf"/>
</dbReference>
<feature type="binding site" evidence="5">
    <location>
        <position position="35"/>
    </location>
    <ligand>
        <name>ATP</name>
        <dbReference type="ChEBI" id="CHEBI:30616"/>
    </ligand>
</feature>
<dbReference type="InterPro" id="IPR017441">
    <property type="entry name" value="Protein_kinase_ATP_BS"/>
</dbReference>
<feature type="domain" description="Protein kinase" evidence="6">
    <location>
        <begin position="6"/>
        <end position="263"/>
    </location>
</feature>
<keyword evidence="2 5" id="KW-0547">Nucleotide-binding</keyword>
<dbReference type="PANTHER" id="PTHR48011:SF4">
    <property type="entry name" value="MITOGEN-ACTIVATED PROTEIN KINASE KINASE KINASE 19"/>
    <property type="match status" value="1"/>
</dbReference>
<evidence type="ECO:0000256" key="4">
    <source>
        <dbReference type="ARBA" id="ARBA00022840"/>
    </source>
</evidence>
<name>A0A4S8ILL9_MUSBA</name>
<evidence type="ECO:0000259" key="6">
    <source>
        <dbReference type="PROSITE" id="PS50011"/>
    </source>
</evidence>
<dbReference type="PROSITE" id="PS00108">
    <property type="entry name" value="PROTEIN_KINASE_ST"/>
    <property type="match status" value="2"/>
</dbReference>
<dbReference type="PANTHER" id="PTHR48011">
    <property type="entry name" value="CCR4-NOT TRANSCRIPTIONAL COMPLEX SUBUNIT CAF120-RELATED"/>
    <property type="match status" value="1"/>
</dbReference>
<evidence type="ECO:0000256" key="1">
    <source>
        <dbReference type="ARBA" id="ARBA00022679"/>
    </source>
</evidence>
<evidence type="ECO:0000256" key="3">
    <source>
        <dbReference type="ARBA" id="ARBA00022777"/>
    </source>
</evidence>
<reference evidence="7 8" key="1">
    <citation type="journal article" date="2019" name="Nat. Plants">
        <title>Genome sequencing of Musa balbisiana reveals subgenome evolution and function divergence in polyploid bananas.</title>
        <authorList>
            <person name="Yao X."/>
        </authorList>
    </citation>
    <scope>NUCLEOTIDE SEQUENCE [LARGE SCALE GENOMIC DNA]</scope>
    <source>
        <strain evidence="8">cv. DH-PKW</strain>
        <tissue evidence="7">Leaves</tissue>
    </source>
</reference>
<dbReference type="SMART" id="SM00220">
    <property type="entry name" value="S_TKc"/>
    <property type="match status" value="2"/>
</dbReference>
<organism evidence="7 8">
    <name type="scientific">Musa balbisiana</name>
    <name type="common">Banana</name>
    <dbReference type="NCBI Taxonomy" id="52838"/>
    <lineage>
        <taxon>Eukaryota</taxon>
        <taxon>Viridiplantae</taxon>
        <taxon>Streptophyta</taxon>
        <taxon>Embryophyta</taxon>
        <taxon>Tracheophyta</taxon>
        <taxon>Spermatophyta</taxon>
        <taxon>Magnoliopsida</taxon>
        <taxon>Liliopsida</taxon>
        <taxon>Zingiberales</taxon>
        <taxon>Musaceae</taxon>
        <taxon>Musa</taxon>
    </lineage>
</organism>
<proteinExistence type="predicted"/>
<evidence type="ECO:0000256" key="2">
    <source>
        <dbReference type="ARBA" id="ARBA00022741"/>
    </source>
</evidence>
<dbReference type="AlphaFoldDB" id="A0A4S8ILL9"/>
<gene>
    <name evidence="7" type="ORF">C4D60_Mb06t08610</name>
</gene>
<sequence>MGISGWRRGRIIGRGTSATVSLATSVSSGDVFAVKSSELSRSWLLQREQRILSALDSPFVVSYFGFDIAAQTPGAGLCYNLFMEYAPRGSLSDEIRKQGGRLDELAIRSYACDILGGLAYLHSNGVFHCDLKSQNVLICSGGRAKVADFGCARSAEEEDEDERGWMRGTPMFMAPEVARGVEQSAPADIWALGCTVIEMATGRPPWPLVSDALSALHQIAFSTDVPEFPSWISEEGRDFLSRCLRRDPLKRWTAEQLLQHPFVAASHVANPPPKSDWISPKSTLDQAFLQSLSDDDDDQYAPRGSLSDEIRKQEGRLDELAIRSYACDILGGLAYLHSNGVVHCDLKSQNVLICSGGRAKVADFGCARSAEEEDEDERGWMRGTPMFMAPEVARGEEQSAPADIWALGCTVIEMATGRPPWPLVSDALSALHQIAFSTDVPEFPSWISEEGRGFLSRCLRRDPLERWTAEQLLQHPFVAASRVANPPSKSDWISPKSTLDQAFLQSLSDDDDDDVDDQVLDQTEEDPFERMQSLIGDAAPNWTWDENWATVRSNGGFPVTESITEDGRSTNPITDSSEQLMLSTNPMETGHVRDNSSSDHNLSETSVVPIAEGLILTCKTETCNFENANFYLMNNKERTHTPFFPSTMSNSYLWINPPLQLP</sequence>
<dbReference type="CDD" id="cd06606">
    <property type="entry name" value="STKc_MAPKKK"/>
    <property type="match status" value="2"/>
</dbReference>
<dbReference type="SUPFAM" id="SSF56112">
    <property type="entry name" value="Protein kinase-like (PK-like)"/>
    <property type="match status" value="2"/>
</dbReference>
<dbReference type="Proteomes" id="UP000317650">
    <property type="component" value="Chromosome 6"/>
</dbReference>
<keyword evidence="3" id="KW-0418">Kinase</keyword>
<dbReference type="Pfam" id="PF00069">
    <property type="entry name" value="Pkinase"/>
    <property type="match status" value="2"/>
</dbReference>
<evidence type="ECO:0000313" key="8">
    <source>
        <dbReference type="Proteomes" id="UP000317650"/>
    </source>
</evidence>
<feature type="domain" description="Protein kinase" evidence="6">
    <location>
        <begin position="254"/>
        <end position="478"/>
    </location>
</feature>